<dbReference type="EMBL" id="LAVV01006042">
    <property type="protein sequence ID" value="KNZ60506.1"/>
    <property type="molecule type" value="Genomic_DNA"/>
</dbReference>
<keyword evidence="2" id="KW-1133">Transmembrane helix</keyword>
<sequence>MEAPPPPKLKKSFLGNFPSSPTMERVESKMNEMRQTRKKMRKNLDDLEIDEPDLAEEEDKVYSANNEVIFFLFFPGIILIGCLHGDKSLTGMPKGRI</sequence>
<comment type="caution">
    <text evidence="3">The sequence shown here is derived from an EMBL/GenBank/DDBJ whole genome shotgun (WGS) entry which is preliminary data.</text>
</comment>
<evidence type="ECO:0000313" key="4">
    <source>
        <dbReference type="Proteomes" id="UP000037035"/>
    </source>
</evidence>
<feature type="region of interest" description="Disordered" evidence="1">
    <location>
        <begin position="1"/>
        <end position="33"/>
    </location>
</feature>
<dbReference type="VEuPathDB" id="FungiDB:VP01_1543g1"/>
<proteinExistence type="predicted"/>
<evidence type="ECO:0000313" key="3">
    <source>
        <dbReference type="EMBL" id="KNZ60506.1"/>
    </source>
</evidence>
<keyword evidence="2" id="KW-0472">Membrane</keyword>
<protein>
    <submittedName>
        <fullName evidence="3">Uncharacterized protein</fullName>
    </submittedName>
</protein>
<keyword evidence="4" id="KW-1185">Reference proteome</keyword>
<feature type="compositionally biased region" description="Basic and acidic residues" evidence="1">
    <location>
        <begin position="24"/>
        <end position="33"/>
    </location>
</feature>
<reference evidence="3 4" key="1">
    <citation type="submission" date="2015-08" db="EMBL/GenBank/DDBJ databases">
        <title>Next Generation Sequencing and Analysis of the Genome of Puccinia sorghi L Schw, the Causal Agent of Maize Common Rust.</title>
        <authorList>
            <person name="Rochi L."/>
            <person name="Burguener G."/>
            <person name="Darino M."/>
            <person name="Turjanski A."/>
            <person name="Kreff E."/>
            <person name="Dieguez M.J."/>
            <person name="Sacco F."/>
        </authorList>
    </citation>
    <scope>NUCLEOTIDE SEQUENCE [LARGE SCALE GENOMIC DNA]</scope>
    <source>
        <strain evidence="3 4">RO10H11247</strain>
    </source>
</reference>
<evidence type="ECO:0000256" key="2">
    <source>
        <dbReference type="SAM" id="Phobius"/>
    </source>
</evidence>
<name>A0A0L6VI98_9BASI</name>
<gene>
    <name evidence="3" type="ORF">VP01_1543g1</name>
</gene>
<keyword evidence="2" id="KW-0812">Transmembrane</keyword>
<dbReference type="Proteomes" id="UP000037035">
    <property type="component" value="Unassembled WGS sequence"/>
</dbReference>
<feature type="transmembrane region" description="Helical" evidence="2">
    <location>
        <begin position="68"/>
        <end position="86"/>
    </location>
</feature>
<accession>A0A0L6VI98</accession>
<organism evidence="3 4">
    <name type="scientific">Puccinia sorghi</name>
    <dbReference type="NCBI Taxonomy" id="27349"/>
    <lineage>
        <taxon>Eukaryota</taxon>
        <taxon>Fungi</taxon>
        <taxon>Dikarya</taxon>
        <taxon>Basidiomycota</taxon>
        <taxon>Pucciniomycotina</taxon>
        <taxon>Pucciniomycetes</taxon>
        <taxon>Pucciniales</taxon>
        <taxon>Pucciniaceae</taxon>
        <taxon>Puccinia</taxon>
    </lineage>
</organism>
<evidence type="ECO:0000256" key="1">
    <source>
        <dbReference type="SAM" id="MobiDB-lite"/>
    </source>
</evidence>
<dbReference type="AlphaFoldDB" id="A0A0L6VI98"/>